<organism evidence="2 3">
    <name type="scientific">Strongylus vulgaris</name>
    <name type="common">Blood worm</name>
    <dbReference type="NCBI Taxonomy" id="40348"/>
    <lineage>
        <taxon>Eukaryota</taxon>
        <taxon>Metazoa</taxon>
        <taxon>Ecdysozoa</taxon>
        <taxon>Nematoda</taxon>
        <taxon>Chromadorea</taxon>
        <taxon>Rhabditida</taxon>
        <taxon>Rhabditina</taxon>
        <taxon>Rhabditomorpha</taxon>
        <taxon>Strongyloidea</taxon>
        <taxon>Strongylidae</taxon>
        <taxon>Strongylus</taxon>
    </lineage>
</organism>
<dbReference type="Pfam" id="PF01019">
    <property type="entry name" value="G_glu_transpept"/>
    <property type="match status" value="1"/>
</dbReference>
<gene>
    <name evidence="2" type="ORF">SVUK_LOCUS7227</name>
</gene>
<keyword evidence="1" id="KW-0812">Transmembrane</keyword>
<evidence type="ECO:0000313" key="3">
    <source>
        <dbReference type="Proteomes" id="UP000270094"/>
    </source>
</evidence>
<dbReference type="OrthoDB" id="1081007at2759"/>
<dbReference type="Proteomes" id="UP000270094">
    <property type="component" value="Unassembled WGS sequence"/>
</dbReference>
<proteinExistence type="predicted"/>
<name>A0A3P7IYC8_STRVU</name>
<dbReference type="AlphaFoldDB" id="A0A3P7IYC8"/>
<sequence length="79" mass="8600">MDELLYGSSLLAGYLILTVMTRSGIITKEDLASYKPTLYEEMTNNHFRGDLVMCGGPPPASFSVTQLIVSVMSGELLDP</sequence>
<evidence type="ECO:0000256" key="1">
    <source>
        <dbReference type="SAM" id="Phobius"/>
    </source>
</evidence>
<dbReference type="EMBL" id="UYYB01024350">
    <property type="protein sequence ID" value="VDM72229.1"/>
    <property type="molecule type" value="Genomic_DNA"/>
</dbReference>
<feature type="transmembrane region" description="Helical" evidence="1">
    <location>
        <begin position="6"/>
        <end position="25"/>
    </location>
</feature>
<protein>
    <submittedName>
        <fullName evidence="2">Uncharacterized protein</fullName>
    </submittedName>
</protein>
<keyword evidence="1" id="KW-1133">Transmembrane helix</keyword>
<keyword evidence="3" id="KW-1185">Reference proteome</keyword>
<accession>A0A3P7IYC8</accession>
<keyword evidence="1" id="KW-0472">Membrane</keyword>
<reference evidence="2 3" key="1">
    <citation type="submission" date="2018-11" db="EMBL/GenBank/DDBJ databases">
        <authorList>
            <consortium name="Pathogen Informatics"/>
        </authorList>
    </citation>
    <scope>NUCLEOTIDE SEQUENCE [LARGE SCALE GENOMIC DNA]</scope>
</reference>
<evidence type="ECO:0000313" key="2">
    <source>
        <dbReference type="EMBL" id="VDM72229.1"/>
    </source>
</evidence>